<gene>
    <name evidence="3" type="primary">oprM</name>
    <name evidence="3" type="ORF">H6P87_00588</name>
</gene>
<accession>A0A9E6SQB8</accession>
<dbReference type="Gene3D" id="2.20.200.10">
    <property type="entry name" value="Outer membrane efflux proteins (OEP)"/>
    <property type="match status" value="1"/>
</dbReference>
<dbReference type="Pfam" id="PF02321">
    <property type="entry name" value="OEP"/>
    <property type="match status" value="2"/>
</dbReference>
<dbReference type="InterPro" id="IPR010131">
    <property type="entry name" value="MdtP/NodT-like"/>
</dbReference>
<evidence type="ECO:0000256" key="1">
    <source>
        <dbReference type="ARBA" id="ARBA00007613"/>
    </source>
</evidence>
<comment type="similarity">
    <text evidence="1 2">Belongs to the outer membrane factor (OMF) (TC 1.B.17) family.</text>
</comment>
<keyword evidence="2" id="KW-1134">Transmembrane beta strand</keyword>
<dbReference type="InterPro" id="IPR003423">
    <property type="entry name" value="OMP_efflux"/>
</dbReference>
<name>A0A9E6SQB8_9RICK</name>
<keyword evidence="2" id="KW-0812">Transmembrane</keyword>
<reference evidence="3 4" key="1">
    <citation type="journal article" date="2021" name="Int. J. Syst. Evol. Microbiol.">
        <title>Characterization of a novel transitional group Rickettsia species (Rickettsia tillamookensis sp. nov.) from the western black-legged tick, Ixodes pacificus.</title>
        <authorList>
            <person name="Gauthier D.T."/>
            <person name="Karpathy S.E."/>
            <person name="Grizzard S.L."/>
            <person name="Batra D."/>
            <person name="Rowe L.A."/>
            <person name="Paddock C.D."/>
        </authorList>
    </citation>
    <scope>NUCLEOTIDE SEQUENCE [LARGE SCALE GENOMIC DNA]</scope>
    <source>
        <strain evidence="3 4">Tillamook 23</strain>
    </source>
</reference>
<dbReference type="SUPFAM" id="SSF56954">
    <property type="entry name" value="Outer membrane efflux proteins (OEP)"/>
    <property type="match status" value="1"/>
</dbReference>
<evidence type="ECO:0000256" key="2">
    <source>
        <dbReference type="RuleBase" id="RU362097"/>
    </source>
</evidence>
<keyword evidence="2" id="KW-0564">Palmitate</keyword>
<protein>
    <submittedName>
        <fullName evidence="3">Outer membrane protein OprM</fullName>
    </submittedName>
</protein>
<dbReference type="Proteomes" id="UP000595296">
    <property type="component" value="Chromosome"/>
</dbReference>
<organism evidence="3 4">
    <name type="scientific">Rickettsia tillamookensis</name>
    <dbReference type="NCBI Taxonomy" id="2761623"/>
    <lineage>
        <taxon>Bacteria</taxon>
        <taxon>Pseudomonadati</taxon>
        <taxon>Pseudomonadota</taxon>
        <taxon>Alphaproteobacteria</taxon>
        <taxon>Rickettsiales</taxon>
        <taxon>Rickettsiaceae</taxon>
        <taxon>Rickettsieae</taxon>
        <taxon>Rickettsia</taxon>
        <taxon>spotted fever group</taxon>
    </lineage>
</organism>
<proteinExistence type="inferred from homology"/>
<dbReference type="Gene3D" id="1.20.1600.10">
    <property type="entry name" value="Outer membrane efflux proteins (OEP)"/>
    <property type="match status" value="1"/>
</dbReference>
<keyword evidence="2" id="KW-0449">Lipoprotein</keyword>
<keyword evidence="4" id="KW-1185">Reference proteome</keyword>
<dbReference type="PANTHER" id="PTHR30203:SF33">
    <property type="entry name" value="BLR4455 PROTEIN"/>
    <property type="match status" value="1"/>
</dbReference>
<comment type="subcellular location">
    <subcellularLocation>
        <location evidence="2">Cell membrane</location>
        <topology evidence="2">Lipid-anchor</topology>
    </subcellularLocation>
</comment>
<evidence type="ECO:0000313" key="3">
    <source>
        <dbReference type="EMBL" id="QQV75043.1"/>
    </source>
</evidence>
<dbReference type="PANTHER" id="PTHR30203">
    <property type="entry name" value="OUTER MEMBRANE CATION EFFLUX PROTEIN"/>
    <property type="match status" value="1"/>
</dbReference>
<dbReference type="EMBL" id="CP060138">
    <property type="protein sequence ID" value="QQV75043.1"/>
    <property type="molecule type" value="Genomic_DNA"/>
</dbReference>
<dbReference type="NCBIfam" id="TIGR01845">
    <property type="entry name" value="outer_NodT"/>
    <property type="match status" value="1"/>
</dbReference>
<evidence type="ECO:0000313" key="4">
    <source>
        <dbReference type="Proteomes" id="UP000595296"/>
    </source>
</evidence>
<keyword evidence="2" id="KW-0472">Membrane</keyword>
<sequence length="512" mass="57192">MNLLDELQKLPTSSYKYCGTHVLSIRCVLRLVDSLLFLKLIFVYRFFIYSKHILISSIFIFLLCSCSTKQDNVTPNLPLPTTWNNYSIAQKDNASSKWWLQFNDPILNELIKESLDNNSDIELAMSNVLTAKAQLNLVNSYRFPQINLQGGANRTKNSKKTKAPNEPKFSNNFGLASVLNYELDLWGAAANASESAKKTFLASEYSKAAVRLSVISNVTISYFNLLALDKQIYLTEKLIEAQTEIYKLNQKLYNLGVGDLISVSEAASELALTNLSLPPLKQQRHEQETALKILVGRTPENIVNGLIYRDKPIDYFPALPVLPKILPSELLEQRPDIKAAEQNLLAADANLQAIKATYFPQISLTGLLGFGSNKLNTLFTNSAETWQVGGNIAGPIFDFGKTRANVQIAESVKEQYIAQYKLVVRTAFGEVMDALSAGQTSSNNFHIWQQNEAALMSIFKLADQRYKRGNIDYLTVLTAKQNVLQNEIDGVAIKLSQLSSIVNIFHALGGEW</sequence>